<sequence length="464" mass="49123">MIQRIPPLLATLVLVLLIVRPLSAVVVTLDAATPTFVVANAVHRGSSLLELHVCPNATKCDPQATDVNILLDNVTFPSNVVVSVFGYAPTGEHTYSSWSPDGGSQQMSSPVGYTFTAPCPYRSLNILIQRPRAAAAAAIVFNGSFCNANATNTGALSLSANESIDIVFYNFVLRQSSMTLIGQRLGTVAVLGSILALAAGSTIQLLDLEARGTPWNATFAYLMSKNPEYFRGSLLPYFWQATHNSTSTTSITTLSPSLWLELGRSITVTDSSSLIVANNGVERTELRRGAVVVVGTAFLSIPPTADTLITPFILVSQSSTITFLNAIMTSASNMSYQYGGALFIGPSQALVDDATMDTGASIGLDAHNRNQSLQLVMVNNGSIVLQNCIVNTTASSSSAAIEINLHGDPRRQQQLLATVSGGAMWLENSSSVLLDNTNVQSSIAAGLLINAINSSQFSILWSNA</sequence>
<protein>
    <submittedName>
        <fullName evidence="2">GPI-anchored surface protein, putative</fullName>
    </submittedName>
</protein>
<evidence type="ECO:0000256" key="1">
    <source>
        <dbReference type="SAM" id="SignalP"/>
    </source>
</evidence>
<name>A0A0S4JU77_BODSA</name>
<reference evidence="3" key="1">
    <citation type="submission" date="2015-09" db="EMBL/GenBank/DDBJ databases">
        <authorList>
            <consortium name="Pathogen Informatics"/>
        </authorList>
    </citation>
    <scope>NUCLEOTIDE SEQUENCE [LARGE SCALE GENOMIC DNA]</scope>
    <source>
        <strain evidence="3">Lake Konstanz</strain>
    </source>
</reference>
<feature type="chain" id="PRO_5006622729" evidence="1">
    <location>
        <begin position="25"/>
        <end position="464"/>
    </location>
</feature>
<feature type="signal peptide" evidence="1">
    <location>
        <begin position="1"/>
        <end position="24"/>
    </location>
</feature>
<feature type="non-terminal residue" evidence="2">
    <location>
        <position position="464"/>
    </location>
</feature>
<evidence type="ECO:0000313" key="3">
    <source>
        <dbReference type="Proteomes" id="UP000051952"/>
    </source>
</evidence>
<keyword evidence="1" id="KW-0732">Signal</keyword>
<dbReference type="EMBL" id="CYKH01002163">
    <property type="protein sequence ID" value="CUG93571.1"/>
    <property type="molecule type" value="Genomic_DNA"/>
</dbReference>
<keyword evidence="3" id="KW-1185">Reference proteome</keyword>
<dbReference type="AlphaFoldDB" id="A0A0S4JU77"/>
<evidence type="ECO:0000313" key="2">
    <source>
        <dbReference type="EMBL" id="CUG93571.1"/>
    </source>
</evidence>
<proteinExistence type="predicted"/>
<accession>A0A0S4JU77</accession>
<organism evidence="2 3">
    <name type="scientific">Bodo saltans</name>
    <name type="common">Flagellated protozoan</name>
    <dbReference type="NCBI Taxonomy" id="75058"/>
    <lineage>
        <taxon>Eukaryota</taxon>
        <taxon>Discoba</taxon>
        <taxon>Euglenozoa</taxon>
        <taxon>Kinetoplastea</taxon>
        <taxon>Metakinetoplastina</taxon>
        <taxon>Eubodonida</taxon>
        <taxon>Bodonidae</taxon>
        <taxon>Bodo</taxon>
    </lineage>
</organism>
<gene>
    <name evidence="2" type="ORF">BSAL_43550</name>
</gene>
<dbReference type="VEuPathDB" id="TriTrypDB:BSAL_43550"/>
<dbReference type="Proteomes" id="UP000051952">
    <property type="component" value="Unassembled WGS sequence"/>
</dbReference>